<dbReference type="RefSeq" id="WP_106375418.1">
    <property type="nucleotide sequence ID" value="NZ_PVTK01000007.1"/>
</dbReference>
<proteinExistence type="predicted"/>
<keyword evidence="2" id="KW-1185">Reference proteome</keyword>
<organism evidence="1 2">
    <name type="scientific">Vreelandella songnenensis</name>
    <dbReference type="NCBI Taxonomy" id="1176243"/>
    <lineage>
        <taxon>Bacteria</taxon>
        <taxon>Pseudomonadati</taxon>
        <taxon>Pseudomonadota</taxon>
        <taxon>Gammaproteobacteria</taxon>
        <taxon>Oceanospirillales</taxon>
        <taxon>Halomonadaceae</taxon>
        <taxon>Vreelandella</taxon>
    </lineage>
</organism>
<dbReference type="EMBL" id="PVTK01000007">
    <property type="protein sequence ID" value="PRY64014.1"/>
    <property type="molecule type" value="Genomic_DNA"/>
</dbReference>
<name>A0A2T0V1I0_9GAMM</name>
<reference evidence="1 2" key="1">
    <citation type="submission" date="2018-03" db="EMBL/GenBank/DDBJ databases">
        <title>Genomic Encyclopedia of Type Strains, Phase III (KMG-III): the genomes of soil and plant-associated and newly described type strains.</title>
        <authorList>
            <person name="Whitman W."/>
        </authorList>
    </citation>
    <scope>NUCLEOTIDE SEQUENCE [LARGE SCALE GENOMIC DNA]</scope>
    <source>
        <strain evidence="1 2">CGMCC 1.12152</strain>
    </source>
</reference>
<dbReference type="AlphaFoldDB" id="A0A2T0V1I0"/>
<sequence>MTPSHTALLLIDAANASGIPVVRIFHEAPESHGPFDPELGLIRPLEGFEDMAALRLAVARAAEETGFGDERQLRRHWALEEKCSPSVWRRAKLNATPIDQDSASTI</sequence>
<evidence type="ECO:0000313" key="1">
    <source>
        <dbReference type="EMBL" id="PRY64014.1"/>
    </source>
</evidence>
<accession>A0A2T0V1I0</accession>
<comment type="caution">
    <text evidence="1">The sequence shown here is derived from an EMBL/GenBank/DDBJ whole genome shotgun (WGS) entry which is preliminary data.</text>
</comment>
<evidence type="ECO:0000313" key="2">
    <source>
        <dbReference type="Proteomes" id="UP000237647"/>
    </source>
</evidence>
<dbReference type="Proteomes" id="UP000237647">
    <property type="component" value="Unassembled WGS sequence"/>
</dbReference>
<gene>
    <name evidence="1" type="ORF">B0H98_107159</name>
</gene>
<protein>
    <submittedName>
        <fullName evidence="1">Uncharacterized protein</fullName>
    </submittedName>
</protein>